<dbReference type="Pfam" id="PF07739">
    <property type="entry name" value="TipAS"/>
    <property type="match status" value="1"/>
</dbReference>
<evidence type="ECO:0000313" key="3">
    <source>
        <dbReference type="EMBL" id="MCB7387547.1"/>
    </source>
</evidence>
<dbReference type="PANTHER" id="PTHR30204:SF90">
    <property type="entry name" value="HTH-TYPE TRANSCRIPTIONAL ACTIVATOR MTA"/>
    <property type="match status" value="1"/>
</dbReference>
<dbReference type="InterPro" id="IPR000551">
    <property type="entry name" value="MerR-type_HTH_dom"/>
</dbReference>
<reference evidence="3 4" key="1">
    <citation type="submission" date="2021-10" db="EMBL/GenBank/DDBJ databases">
        <title>Collection of gut derived symbiotic bacterial strains cultured from healthy donors.</title>
        <authorList>
            <person name="Lin H."/>
            <person name="Littmann E."/>
            <person name="Kohout C."/>
            <person name="Pamer E.G."/>
        </authorList>
    </citation>
    <scope>NUCLEOTIDE SEQUENCE [LARGE SCALE GENOMIC DNA]</scope>
    <source>
        <strain evidence="3 4">DFI.1.165</strain>
    </source>
</reference>
<comment type="caution">
    <text evidence="3">The sequence shown here is derived from an EMBL/GenBank/DDBJ whole genome shotgun (WGS) entry which is preliminary data.</text>
</comment>
<protein>
    <submittedName>
        <fullName evidence="3">MerR family transcriptional regulator</fullName>
    </submittedName>
</protein>
<dbReference type="Pfam" id="PF13411">
    <property type="entry name" value="MerR_1"/>
    <property type="match status" value="1"/>
</dbReference>
<evidence type="ECO:0000259" key="2">
    <source>
        <dbReference type="PROSITE" id="PS50937"/>
    </source>
</evidence>
<dbReference type="EMBL" id="JAJCIS010000005">
    <property type="protein sequence ID" value="MCB7387547.1"/>
    <property type="molecule type" value="Genomic_DNA"/>
</dbReference>
<proteinExistence type="predicted"/>
<evidence type="ECO:0000313" key="4">
    <source>
        <dbReference type="Proteomes" id="UP001299546"/>
    </source>
</evidence>
<keyword evidence="1" id="KW-0238">DNA-binding</keyword>
<accession>A0ABS8DGJ9</accession>
<sequence>MRTVKEISELTGISVRTIHYYDEIGLLKPTDKTAAGYRLYDERALEILQQILFFREFDMPLKKIKAVMDNPSLDRNQILQMQRSMLVAEKKRMERLIASIDDILKGENKMDFEVFNKSEIEEMCQTTMNHMPDFLRETIEKEFGGMEAWRNHYIERASKPDMQKGYQNLVEWYGDKETALKVMNNPPSPQAGKLCEFKIEQILDKLIMLKDCPVNAPEVHELIGEYGLVMKEFSKIKYERGIMLSTASSYRDEHFKNTLEQKYGEGAAEFFAQAIEEYYKESEDNYELGTVDRVL</sequence>
<evidence type="ECO:0000256" key="1">
    <source>
        <dbReference type="ARBA" id="ARBA00023125"/>
    </source>
</evidence>
<dbReference type="InterPro" id="IPR047057">
    <property type="entry name" value="MerR_fam"/>
</dbReference>
<name>A0ABS8DGJ9_9FIRM</name>
<dbReference type="SUPFAM" id="SSF46955">
    <property type="entry name" value="Putative DNA-binding domain"/>
    <property type="match status" value="1"/>
</dbReference>
<dbReference type="CDD" id="cd01106">
    <property type="entry name" value="HTH_TipAL-Mta"/>
    <property type="match status" value="1"/>
</dbReference>
<keyword evidence="4" id="KW-1185">Reference proteome</keyword>
<dbReference type="Proteomes" id="UP001299546">
    <property type="component" value="Unassembled WGS sequence"/>
</dbReference>
<dbReference type="InterPro" id="IPR009061">
    <property type="entry name" value="DNA-bd_dom_put_sf"/>
</dbReference>
<dbReference type="Gene3D" id="1.10.1660.10">
    <property type="match status" value="1"/>
</dbReference>
<dbReference type="PANTHER" id="PTHR30204">
    <property type="entry name" value="REDOX-CYCLING DRUG-SENSING TRANSCRIPTIONAL ACTIVATOR SOXR"/>
    <property type="match status" value="1"/>
</dbReference>
<dbReference type="InterPro" id="IPR012925">
    <property type="entry name" value="TipAS_dom"/>
</dbReference>
<organism evidence="3 4">
    <name type="scientific">Bariatricus massiliensis</name>
    <dbReference type="NCBI Taxonomy" id="1745713"/>
    <lineage>
        <taxon>Bacteria</taxon>
        <taxon>Bacillati</taxon>
        <taxon>Bacillota</taxon>
        <taxon>Clostridia</taxon>
        <taxon>Lachnospirales</taxon>
        <taxon>Lachnospiraceae</taxon>
        <taxon>Bariatricus</taxon>
    </lineage>
</organism>
<feature type="domain" description="HTH merR-type" evidence="2">
    <location>
        <begin position="1"/>
        <end position="70"/>
    </location>
</feature>
<dbReference type="PROSITE" id="PS50937">
    <property type="entry name" value="HTH_MERR_2"/>
    <property type="match status" value="1"/>
</dbReference>
<gene>
    <name evidence="3" type="ORF">LIZ65_09615</name>
</gene>
<dbReference type="SMART" id="SM00422">
    <property type="entry name" value="HTH_MERR"/>
    <property type="match status" value="1"/>
</dbReference>